<proteinExistence type="predicted"/>
<dbReference type="Pfam" id="PF05649">
    <property type="entry name" value="Peptidase_M13_N"/>
    <property type="match status" value="1"/>
</dbReference>
<evidence type="ECO:0000313" key="11">
    <source>
        <dbReference type="WBParaSite" id="SMRG1_49460.1"/>
    </source>
</evidence>
<feature type="transmembrane region" description="Helical" evidence="7">
    <location>
        <begin position="12"/>
        <end position="33"/>
    </location>
</feature>
<dbReference type="PANTHER" id="PTHR11733:SF222">
    <property type="entry name" value="IP12942P"/>
    <property type="match status" value="1"/>
</dbReference>
<dbReference type="PANTHER" id="PTHR11733">
    <property type="entry name" value="ZINC METALLOPROTEASE FAMILY M13 NEPRILYSIN-RELATED"/>
    <property type="match status" value="1"/>
</dbReference>
<keyword evidence="3" id="KW-0479">Metal-binding</keyword>
<dbReference type="InterPro" id="IPR000718">
    <property type="entry name" value="Peptidase_M13"/>
</dbReference>
<reference evidence="11" key="1">
    <citation type="submission" date="2023-11" db="UniProtKB">
        <authorList>
            <consortium name="WormBaseParasite"/>
        </authorList>
    </citation>
    <scope>IDENTIFICATION</scope>
</reference>
<dbReference type="GO" id="GO:0006508">
    <property type="term" value="P:proteolysis"/>
    <property type="evidence" value="ECO:0007669"/>
    <property type="project" value="UniProtKB-KW"/>
</dbReference>
<dbReference type="InterPro" id="IPR018497">
    <property type="entry name" value="Peptidase_M13_C"/>
</dbReference>
<dbReference type="InterPro" id="IPR024079">
    <property type="entry name" value="MetalloPept_cat_dom_sf"/>
</dbReference>
<evidence type="ECO:0008006" key="12">
    <source>
        <dbReference type="Google" id="ProtNLM"/>
    </source>
</evidence>
<keyword evidence="7" id="KW-0812">Transmembrane</keyword>
<dbReference type="Pfam" id="PF01431">
    <property type="entry name" value="Peptidase_M13"/>
    <property type="match status" value="1"/>
</dbReference>
<dbReference type="WBParaSite" id="SMRG1_49460.1">
    <property type="protein sequence ID" value="SMRG1_49460.1"/>
    <property type="gene ID" value="SMRG1_49460"/>
</dbReference>
<comment type="cofactor">
    <cofactor evidence="1">
        <name>Zn(2+)</name>
        <dbReference type="ChEBI" id="CHEBI:29105"/>
    </cofactor>
</comment>
<keyword evidence="7" id="KW-0472">Membrane</keyword>
<accession>A0AA84ZVK4</accession>
<keyword evidence="5" id="KW-0862">Zinc</keyword>
<dbReference type="GO" id="GO:0005886">
    <property type="term" value="C:plasma membrane"/>
    <property type="evidence" value="ECO:0007669"/>
    <property type="project" value="TreeGrafter"/>
</dbReference>
<evidence type="ECO:0000256" key="6">
    <source>
        <dbReference type="ARBA" id="ARBA00023049"/>
    </source>
</evidence>
<dbReference type="Proteomes" id="UP000050790">
    <property type="component" value="Unassembled WGS sequence"/>
</dbReference>
<protein>
    <recommendedName>
        <fullName evidence="12">Peptidase M13 N-terminal domain-containing protein</fullName>
    </recommendedName>
</protein>
<evidence type="ECO:0000256" key="1">
    <source>
        <dbReference type="ARBA" id="ARBA00001947"/>
    </source>
</evidence>
<keyword evidence="7" id="KW-1133">Transmembrane helix</keyword>
<evidence type="ECO:0000259" key="9">
    <source>
        <dbReference type="Pfam" id="PF05649"/>
    </source>
</evidence>
<keyword evidence="4" id="KW-0378">Hydrolase</keyword>
<keyword evidence="2" id="KW-0645">Protease</keyword>
<evidence type="ECO:0000259" key="8">
    <source>
        <dbReference type="Pfam" id="PF01431"/>
    </source>
</evidence>
<dbReference type="InterPro" id="IPR042089">
    <property type="entry name" value="Peptidase_M13_dom_2"/>
</dbReference>
<dbReference type="AlphaFoldDB" id="A0AA84ZVK4"/>
<dbReference type="PROSITE" id="PS51885">
    <property type="entry name" value="NEPRILYSIN"/>
    <property type="match status" value="1"/>
</dbReference>
<dbReference type="InterPro" id="IPR008753">
    <property type="entry name" value="Peptidase_M13_N"/>
</dbReference>
<evidence type="ECO:0000256" key="4">
    <source>
        <dbReference type="ARBA" id="ARBA00022801"/>
    </source>
</evidence>
<keyword evidence="6" id="KW-0482">Metalloprotease</keyword>
<evidence type="ECO:0000256" key="3">
    <source>
        <dbReference type="ARBA" id="ARBA00022723"/>
    </source>
</evidence>
<organism evidence="10 11">
    <name type="scientific">Schistosoma margrebowiei</name>
    <dbReference type="NCBI Taxonomy" id="48269"/>
    <lineage>
        <taxon>Eukaryota</taxon>
        <taxon>Metazoa</taxon>
        <taxon>Spiralia</taxon>
        <taxon>Lophotrochozoa</taxon>
        <taxon>Platyhelminthes</taxon>
        <taxon>Trematoda</taxon>
        <taxon>Digenea</taxon>
        <taxon>Strigeidida</taxon>
        <taxon>Schistosomatoidea</taxon>
        <taxon>Schistosomatidae</taxon>
        <taxon>Schistosoma</taxon>
    </lineage>
</organism>
<evidence type="ECO:0000313" key="10">
    <source>
        <dbReference type="Proteomes" id="UP000050790"/>
    </source>
</evidence>
<dbReference type="GO" id="GO:0046872">
    <property type="term" value="F:metal ion binding"/>
    <property type="evidence" value="ECO:0007669"/>
    <property type="project" value="UniProtKB-KW"/>
</dbReference>
<evidence type="ECO:0000256" key="7">
    <source>
        <dbReference type="SAM" id="Phobius"/>
    </source>
</evidence>
<dbReference type="SUPFAM" id="SSF55486">
    <property type="entry name" value="Metalloproteases ('zincins'), catalytic domain"/>
    <property type="match status" value="1"/>
</dbReference>
<dbReference type="GO" id="GO:0004222">
    <property type="term" value="F:metalloendopeptidase activity"/>
    <property type="evidence" value="ECO:0007669"/>
    <property type="project" value="InterPro"/>
</dbReference>
<sequence>MIFQSLSKRQKLILSILVIGAVCALVVSTIFLVRHLKSSTNHETCIDNNCTSVISENVYQSFCDDYKTFACPDVISSSSTTQRSVVSDDIISSLLKNTSYPDDSHFKNTVNYYTSCIDSPNASIQVIENEVIKLIISLFNGWYLTTDFEKIPFIVKNSLLEDKIFSLTGLLLPLLLQSGSTSIFSLKLIKDDNLHIHISPGSLEAFDAVTSSVSDGENTSEGEQLFKYMKRIGPQKDKKKFIQEAFGLHSEIKSVIQPSGSDSVVTIEKLTEICPVIDWNLLFESVFNEIKYDSYKNLKIIVYNEDSLKRICDKHTQFMNTEQGRRNLHSMTVISFLFNMRNILNRYFNEFYPANVQMSANKPTNCIDEVKENFRWTIEKHHKYSSISESTENQVREMFKQLKTTFISSLSSKSWSSEDEKQKSINLANEYELSIITSKSLSAADRERRDFIFNNEISEDDYLMNVYHSQKTKFLKSIKKPLDTDMEPDAFSFIPYISSSVEDKRIKVSAGLLNPPYLEEGYSMSEKYGTIGWFIGRQLMHEVNNNKKTDAPENSQFACNSPDATDFDAQLCCLQKQEDFKRYNEKDLRSLSADINGLMLSFKTYTGRGDLQGKNSFYTSFAKMMCTSDSTDVIHTKLKSADSVYKF</sequence>
<name>A0AA84ZVK4_9TREM</name>
<evidence type="ECO:0000256" key="5">
    <source>
        <dbReference type="ARBA" id="ARBA00022833"/>
    </source>
</evidence>
<feature type="domain" description="Peptidase M13 N-terminal" evidence="9">
    <location>
        <begin position="63"/>
        <end position="431"/>
    </location>
</feature>
<feature type="domain" description="Peptidase M13 C-terminal" evidence="8">
    <location>
        <begin position="501"/>
        <end position="636"/>
    </location>
</feature>
<evidence type="ECO:0000256" key="2">
    <source>
        <dbReference type="ARBA" id="ARBA00022670"/>
    </source>
</evidence>
<dbReference type="Gene3D" id="3.40.390.10">
    <property type="entry name" value="Collagenase (Catalytic Domain)"/>
    <property type="match status" value="1"/>
</dbReference>
<dbReference type="Gene3D" id="1.10.1380.10">
    <property type="entry name" value="Neutral endopeptidase , domain2"/>
    <property type="match status" value="1"/>
</dbReference>